<proteinExistence type="predicted"/>
<feature type="transmembrane region" description="Helical" evidence="2">
    <location>
        <begin position="133"/>
        <end position="156"/>
    </location>
</feature>
<feature type="region of interest" description="Disordered" evidence="1">
    <location>
        <begin position="1"/>
        <end position="26"/>
    </location>
</feature>
<dbReference type="Pfam" id="PF06912">
    <property type="entry name" value="DUF1275"/>
    <property type="match status" value="1"/>
</dbReference>
<dbReference type="OrthoDB" id="5223589at2759"/>
<evidence type="ECO:0000313" key="4">
    <source>
        <dbReference type="Proteomes" id="UP001141434"/>
    </source>
</evidence>
<dbReference type="Proteomes" id="UP001141434">
    <property type="component" value="Unassembled WGS sequence"/>
</dbReference>
<dbReference type="AlphaFoldDB" id="A0A9W9FT22"/>
<feature type="compositionally biased region" description="Polar residues" evidence="1">
    <location>
        <begin position="1"/>
        <end position="16"/>
    </location>
</feature>
<name>A0A9W9FT22_9EURO</name>
<evidence type="ECO:0000256" key="2">
    <source>
        <dbReference type="SAM" id="Phobius"/>
    </source>
</evidence>
<accession>A0A9W9FT22</accession>
<dbReference type="EMBL" id="JAPMSZ010000004">
    <property type="protein sequence ID" value="KAJ5105880.1"/>
    <property type="molecule type" value="Genomic_DNA"/>
</dbReference>
<dbReference type="InterPro" id="IPR010699">
    <property type="entry name" value="DUF1275"/>
</dbReference>
<keyword evidence="2" id="KW-1133">Transmembrane helix</keyword>
<keyword evidence="4" id="KW-1185">Reference proteome</keyword>
<evidence type="ECO:0000313" key="3">
    <source>
        <dbReference type="EMBL" id="KAJ5105880.1"/>
    </source>
</evidence>
<keyword evidence="2" id="KW-0472">Membrane</keyword>
<sequence>MHTPRRSLSSATTENSPDSKIRDPLDSQCETVHQIHAGDGPQRTPRPAEYSTDVSFADNTTSMEKLSWPSQMTTYFLVELDPRRADIILIVCGFVSGLVDGLSFNAWGSFSSMQTGNTVFIALGVSGQPEYPAFLWAKSLIALVVFLLSNVFFIHLSRALNPLRRSTLILSFGLQTAALIVAASVVQAGIVSPKPENPRAPIEWIQIVPITLMAFQAAGQICASRLLAFDEIPTVVLTTLLCDLLVDTKLYTRPWSANPKRNRRIAAFLALFMGAMTAGGLSKAATMASSLWLAVALKGAITLSWFVWKDTSGAVRPKTVLDESPV</sequence>
<keyword evidence="2" id="KW-0812">Transmembrane</keyword>
<dbReference type="RefSeq" id="XP_056514876.1">
    <property type="nucleotide sequence ID" value="XM_056653809.1"/>
</dbReference>
<feature type="transmembrane region" description="Helical" evidence="2">
    <location>
        <begin position="87"/>
        <end position="107"/>
    </location>
</feature>
<feature type="transmembrane region" description="Helical" evidence="2">
    <location>
        <begin position="168"/>
        <end position="192"/>
    </location>
</feature>
<evidence type="ECO:0008006" key="5">
    <source>
        <dbReference type="Google" id="ProtNLM"/>
    </source>
</evidence>
<organism evidence="3 4">
    <name type="scientific">Penicillium alfredii</name>
    <dbReference type="NCBI Taxonomy" id="1506179"/>
    <lineage>
        <taxon>Eukaryota</taxon>
        <taxon>Fungi</taxon>
        <taxon>Dikarya</taxon>
        <taxon>Ascomycota</taxon>
        <taxon>Pezizomycotina</taxon>
        <taxon>Eurotiomycetes</taxon>
        <taxon>Eurotiomycetidae</taxon>
        <taxon>Eurotiales</taxon>
        <taxon>Aspergillaceae</taxon>
        <taxon>Penicillium</taxon>
    </lineage>
</organism>
<feature type="transmembrane region" description="Helical" evidence="2">
    <location>
        <begin position="265"/>
        <end position="285"/>
    </location>
</feature>
<gene>
    <name evidence="3" type="ORF">NUU61_003227</name>
</gene>
<feature type="transmembrane region" description="Helical" evidence="2">
    <location>
        <begin position="291"/>
        <end position="308"/>
    </location>
</feature>
<evidence type="ECO:0000256" key="1">
    <source>
        <dbReference type="SAM" id="MobiDB-lite"/>
    </source>
</evidence>
<comment type="caution">
    <text evidence="3">The sequence shown here is derived from an EMBL/GenBank/DDBJ whole genome shotgun (WGS) entry which is preliminary data.</text>
</comment>
<protein>
    <recommendedName>
        <fullName evidence="5">DUF1275 domain protein</fullName>
    </recommendedName>
</protein>
<dbReference type="PANTHER" id="PTHR37488:SF6">
    <property type="entry name" value="DUF1275 DOMAIN PROTEIN (AFU_ORTHOLOGUE AFUA_3G07550)"/>
    <property type="match status" value="1"/>
</dbReference>
<feature type="transmembrane region" description="Helical" evidence="2">
    <location>
        <begin position="204"/>
        <end position="223"/>
    </location>
</feature>
<dbReference type="PANTHER" id="PTHR37488">
    <property type="entry name" value="DUF1275 DOMAIN-CONTAINING PROTEIN"/>
    <property type="match status" value="1"/>
</dbReference>
<reference evidence="3" key="2">
    <citation type="journal article" date="2023" name="IMA Fungus">
        <title>Comparative genomic study of the Penicillium genus elucidates a diverse pangenome and 15 lateral gene transfer events.</title>
        <authorList>
            <person name="Petersen C."/>
            <person name="Sorensen T."/>
            <person name="Nielsen M.R."/>
            <person name="Sondergaard T.E."/>
            <person name="Sorensen J.L."/>
            <person name="Fitzpatrick D.A."/>
            <person name="Frisvad J.C."/>
            <person name="Nielsen K.L."/>
        </authorList>
    </citation>
    <scope>NUCLEOTIDE SEQUENCE</scope>
    <source>
        <strain evidence="3">IBT 34128</strain>
    </source>
</reference>
<reference evidence="3" key="1">
    <citation type="submission" date="2022-11" db="EMBL/GenBank/DDBJ databases">
        <authorList>
            <person name="Petersen C."/>
        </authorList>
    </citation>
    <scope>NUCLEOTIDE SEQUENCE</scope>
    <source>
        <strain evidence="3">IBT 34128</strain>
    </source>
</reference>
<dbReference type="GeneID" id="81392977"/>